<reference evidence="3" key="1">
    <citation type="submission" date="2021-02" db="EMBL/GenBank/DDBJ databases">
        <authorList>
            <person name="Dougan E. K."/>
            <person name="Rhodes N."/>
            <person name="Thang M."/>
            <person name="Chan C."/>
        </authorList>
    </citation>
    <scope>NUCLEOTIDE SEQUENCE</scope>
</reference>
<feature type="transmembrane region" description="Helical" evidence="1">
    <location>
        <begin position="215"/>
        <end position="236"/>
    </location>
</feature>
<organism evidence="3 4">
    <name type="scientific">Symbiodinium necroappetens</name>
    <dbReference type="NCBI Taxonomy" id="1628268"/>
    <lineage>
        <taxon>Eukaryota</taxon>
        <taxon>Sar</taxon>
        <taxon>Alveolata</taxon>
        <taxon>Dinophyceae</taxon>
        <taxon>Suessiales</taxon>
        <taxon>Symbiodiniaceae</taxon>
        <taxon>Symbiodinium</taxon>
    </lineage>
</organism>
<feature type="transmembrane region" description="Helical" evidence="1">
    <location>
        <begin position="86"/>
        <end position="107"/>
    </location>
</feature>
<keyword evidence="4" id="KW-1185">Reference proteome</keyword>
<feature type="transmembrane region" description="Helical" evidence="1">
    <location>
        <begin position="390"/>
        <end position="410"/>
    </location>
</feature>
<dbReference type="AlphaFoldDB" id="A0A812K383"/>
<feature type="transmembrane region" description="Helical" evidence="1">
    <location>
        <begin position="256"/>
        <end position="285"/>
    </location>
</feature>
<gene>
    <name evidence="3" type="ORF">SNEC2469_LOCUS2850</name>
</gene>
<feature type="chain" id="PRO_5032342602" evidence="2">
    <location>
        <begin position="16"/>
        <end position="536"/>
    </location>
</feature>
<name>A0A812K383_9DINO</name>
<keyword evidence="1" id="KW-0472">Membrane</keyword>
<protein>
    <submittedName>
        <fullName evidence="3">Uncharacterized protein</fullName>
    </submittedName>
</protein>
<dbReference type="OrthoDB" id="408247at2759"/>
<feature type="signal peptide" evidence="2">
    <location>
        <begin position="1"/>
        <end position="15"/>
    </location>
</feature>
<dbReference type="Proteomes" id="UP000601435">
    <property type="component" value="Unassembled WGS sequence"/>
</dbReference>
<comment type="caution">
    <text evidence="3">The sequence shown here is derived from an EMBL/GenBank/DDBJ whole genome shotgun (WGS) entry which is preliminary data.</text>
</comment>
<keyword evidence="2" id="KW-0732">Signal</keyword>
<evidence type="ECO:0000256" key="1">
    <source>
        <dbReference type="SAM" id="Phobius"/>
    </source>
</evidence>
<evidence type="ECO:0000313" key="4">
    <source>
        <dbReference type="Proteomes" id="UP000601435"/>
    </source>
</evidence>
<evidence type="ECO:0000313" key="3">
    <source>
        <dbReference type="EMBL" id="CAE7221457.1"/>
    </source>
</evidence>
<accession>A0A812K383</accession>
<evidence type="ECO:0000256" key="2">
    <source>
        <dbReference type="SAM" id="SignalP"/>
    </source>
</evidence>
<sequence>MFFWLLAASTQPCASFSRPSFSVKTLAGESVQEQPGNWAPALVEPQWAEWKASHPRFCSMFRPLCDSGFPSNQLAVMTAQDMREHMLGIGSCWFAPLVILCAAFGVLRPGLPAASSSAFCLDKLTAWWHRGPRLSAISFKAYLCMLLLIELLGLSAPEPTVLSLPEALGRVRRHPYGPGAELGLLEGHGLADSPHLIPRLTYLFMPGLDDSTADGYASFHAVLRATLIGAWCIFLVTPSTWKMTSTACYTWGAAMYVYFGSLSMIFVPTQSICSSHFFLMGAIFVVPHAESTDAQAWLWKFLVMSILAPYYLAAGFAKLRYAGWVSVLTGSWMQPNLRNFPSFFPGFNAWAAHTPFVTALFSFGCMLVEFVGPLLVLSIDGKPCSKVARWALTVWSCLVLGFLVGAFVFLSPNFVRQVPLTIMILHGLWCSDGSESQHPDAQDAPPLVYHCRVILAMLLLSSWFAVEMWSDMAHLTGATPQLSKHDPGWPIGEFGMFVQPSETSNYARSLFLELFVFCCLCVKKWQDIWSAAKSDT</sequence>
<keyword evidence="1" id="KW-0812">Transmembrane</keyword>
<feature type="transmembrane region" description="Helical" evidence="1">
    <location>
        <begin position="357"/>
        <end position="378"/>
    </location>
</feature>
<proteinExistence type="predicted"/>
<feature type="transmembrane region" description="Helical" evidence="1">
    <location>
        <begin position="297"/>
        <end position="314"/>
    </location>
</feature>
<dbReference type="EMBL" id="CAJNJA010007194">
    <property type="protein sequence ID" value="CAE7221457.1"/>
    <property type="molecule type" value="Genomic_DNA"/>
</dbReference>
<keyword evidence="1" id="KW-1133">Transmembrane helix</keyword>